<evidence type="ECO:0000256" key="1">
    <source>
        <dbReference type="SAM" id="Phobius"/>
    </source>
</evidence>
<name>A0A1P9WXC0_9BACT</name>
<keyword evidence="1" id="KW-0472">Membrane</keyword>
<dbReference type="RefSeq" id="WP_077131439.1">
    <property type="nucleotide sequence ID" value="NZ_CP014263.1"/>
</dbReference>
<organism evidence="3 4">
    <name type="scientific">Spirosoma montaniterrae</name>
    <dbReference type="NCBI Taxonomy" id="1178516"/>
    <lineage>
        <taxon>Bacteria</taxon>
        <taxon>Pseudomonadati</taxon>
        <taxon>Bacteroidota</taxon>
        <taxon>Cytophagia</taxon>
        <taxon>Cytophagales</taxon>
        <taxon>Cytophagaceae</taxon>
        <taxon>Spirosoma</taxon>
    </lineage>
</organism>
<dbReference type="EMBL" id="CP014263">
    <property type="protein sequence ID" value="AQG80011.1"/>
    <property type="molecule type" value="Genomic_DNA"/>
</dbReference>
<protein>
    <recommendedName>
        <fullName evidence="2">FecR protein domain-containing protein</fullName>
    </recommendedName>
</protein>
<sequence>MNYNDYSIDDFLLDDRFLAYCQGSDPEAVAFWTEWQQTQPPNLAVFREAERLQAILSGHKPRLDTSLQELEQLLTPSQEAKVVPLPVVARPVRSGYVRWWMAAASVVLLVAAGWFGLDWWRNQYIAYETANNQQQTVRLPDGSTVVLNSHSTLKYRRNAFTNVARTVELSGEGFFAVRHLSGDAPFRVVTDGAFDVQVLGTAFTVHSRPSLSRVVLNTGKVQVDFHDQRTDRTLRPGELVEVITGLPDVQQRSVRPEQYDAWTRQQFVFNETRMTDALQMVENQFGVQVRVGEGVVAGRKLSGVMPIDRPETVLNALAELNHLTLQKTEDGYLLVNK</sequence>
<dbReference type="Proteomes" id="UP000187941">
    <property type="component" value="Chromosome"/>
</dbReference>
<feature type="transmembrane region" description="Helical" evidence="1">
    <location>
        <begin position="99"/>
        <end position="117"/>
    </location>
</feature>
<dbReference type="InterPro" id="IPR012373">
    <property type="entry name" value="Ferrdict_sens_TM"/>
</dbReference>
<evidence type="ECO:0000259" key="2">
    <source>
        <dbReference type="Pfam" id="PF04773"/>
    </source>
</evidence>
<dbReference type="PIRSF" id="PIRSF018266">
    <property type="entry name" value="FecR"/>
    <property type="match status" value="1"/>
</dbReference>
<feature type="domain" description="FecR protein" evidence="2">
    <location>
        <begin position="127"/>
        <end position="222"/>
    </location>
</feature>
<dbReference type="AlphaFoldDB" id="A0A1P9WXC0"/>
<dbReference type="Pfam" id="PF04773">
    <property type="entry name" value="FecR"/>
    <property type="match status" value="1"/>
</dbReference>
<dbReference type="GO" id="GO:0016989">
    <property type="term" value="F:sigma factor antagonist activity"/>
    <property type="evidence" value="ECO:0007669"/>
    <property type="project" value="TreeGrafter"/>
</dbReference>
<gene>
    <name evidence="3" type="ORF">AWR27_12135</name>
</gene>
<evidence type="ECO:0000313" key="3">
    <source>
        <dbReference type="EMBL" id="AQG80011.1"/>
    </source>
</evidence>
<reference evidence="3 4" key="1">
    <citation type="submission" date="2016-01" db="EMBL/GenBank/DDBJ databases">
        <authorList>
            <person name="Oliw E.H."/>
        </authorList>
    </citation>
    <scope>NUCLEOTIDE SEQUENCE [LARGE SCALE GENOMIC DNA]</scope>
    <source>
        <strain evidence="3 4">DY10</strain>
    </source>
</reference>
<dbReference type="PANTHER" id="PTHR30273">
    <property type="entry name" value="PERIPLASMIC SIGNAL SENSOR AND SIGMA FACTOR ACTIVATOR FECR-RELATED"/>
    <property type="match status" value="1"/>
</dbReference>
<dbReference type="InterPro" id="IPR006860">
    <property type="entry name" value="FecR"/>
</dbReference>
<keyword evidence="4" id="KW-1185">Reference proteome</keyword>
<accession>A0A1P9WXC0</accession>
<dbReference type="STRING" id="1178516.AWR27_12135"/>
<dbReference type="Gene3D" id="3.55.50.30">
    <property type="match status" value="1"/>
</dbReference>
<dbReference type="KEGG" id="smon:AWR27_12135"/>
<dbReference type="PANTHER" id="PTHR30273:SF2">
    <property type="entry name" value="PROTEIN FECR"/>
    <property type="match status" value="1"/>
</dbReference>
<keyword evidence="1" id="KW-1133">Transmembrane helix</keyword>
<evidence type="ECO:0000313" key="4">
    <source>
        <dbReference type="Proteomes" id="UP000187941"/>
    </source>
</evidence>
<dbReference type="OrthoDB" id="923517at2"/>
<dbReference type="Gene3D" id="2.60.120.1440">
    <property type="match status" value="1"/>
</dbReference>
<proteinExistence type="predicted"/>
<keyword evidence="1" id="KW-0812">Transmembrane</keyword>